<evidence type="ECO:0000313" key="3">
    <source>
        <dbReference type="EMBL" id="MRX56277.1"/>
    </source>
</evidence>
<organism evidence="3 4">
    <name type="scientific">Metabacillus idriensis</name>
    <dbReference type="NCBI Taxonomy" id="324768"/>
    <lineage>
        <taxon>Bacteria</taxon>
        <taxon>Bacillati</taxon>
        <taxon>Bacillota</taxon>
        <taxon>Bacilli</taxon>
        <taxon>Bacillales</taxon>
        <taxon>Bacillaceae</taxon>
        <taxon>Metabacillus</taxon>
    </lineage>
</organism>
<protein>
    <submittedName>
        <fullName evidence="3">Phosphatase PAP2 family protein</fullName>
    </submittedName>
</protein>
<dbReference type="CDD" id="cd03392">
    <property type="entry name" value="PAP2_like_2"/>
    <property type="match status" value="1"/>
</dbReference>
<name>A0A6I2MGJ6_9BACI</name>
<feature type="domain" description="Phosphatidic acid phosphatase type 2/haloperoxidase" evidence="2">
    <location>
        <begin position="77"/>
        <end position="191"/>
    </location>
</feature>
<dbReference type="Pfam" id="PF01569">
    <property type="entry name" value="PAP2"/>
    <property type="match status" value="1"/>
</dbReference>
<evidence type="ECO:0000313" key="4">
    <source>
        <dbReference type="Proteomes" id="UP000441585"/>
    </source>
</evidence>
<dbReference type="Gene3D" id="1.20.144.10">
    <property type="entry name" value="Phosphatidic acid phosphatase type 2/haloperoxidase"/>
    <property type="match status" value="2"/>
</dbReference>
<keyword evidence="1" id="KW-1133">Transmembrane helix</keyword>
<evidence type="ECO:0000256" key="1">
    <source>
        <dbReference type="SAM" id="Phobius"/>
    </source>
</evidence>
<dbReference type="AlphaFoldDB" id="A0A6I2MGJ6"/>
<comment type="caution">
    <text evidence="3">The sequence shown here is derived from an EMBL/GenBank/DDBJ whole genome shotgun (WGS) entry which is preliminary data.</text>
</comment>
<keyword evidence="1" id="KW-0472">Membrane</keyword>
<reference evidence="3 4" key="1">
    <citation type="submission" date="2019-11" db="EMBL/GenBank/DDBJ databases">
        <title>Bacillus idriensis genome.</title>
        <authorList>
            <person name="Konopka E.N."/>
            <person name="Newman J.D."/>
        </authorList>
    </citation>
    <scope>NUCLEOTIDE SEQUENCE [LARGE SCALE GENOMIC DNA]</scope>
    <source>
        <strain evidence="3 4">DSM 19097</strain>
    </source>
</reference>
<dbReference type="InterPro" id="IPR036938">
    <property type="entry name" value="PAP2/HPO_sf"/>
</dbReference>
<dbReference type="InterPro" id="IPR000326">
    <property type="entry name" value="PAP2/HPO"/>
</dbReference>
<gene>
    <name evidence="3" type="ORF">GJU41_20150</name>
</gene>
<feature type="transmembrane region" description="Helical" evidence="1">
    <location>
        <begin position="149"/>
        <end position="170"/>
    </location>
</feature>
<keyword evidence="4" id="KW-1185">Reference proteome</keyword>
<dbReference type="SUPFAM" id="SSF48317">
    <property type="entry name" value="Acid phosphatase/Vanadium-dependent haloperoxidase"/>
    <property type="match status" value="1"/>
</dbReference>
<feature type="transmembrane region" description="Helical" evidence="1">
    <location>
        <begin position="176"/>
        <end position="194"/>
    </location>
</feature>
<keyword evidence="1" id="KW-0812">Transmembrane</keyword>
<proteinExistence type="predicted"/>
<dbReference type="EMBL" id="WKKF01000010">
    <property type="protein sequence ID" value="MRX56277.1"/>
    <property type="molecule type" value="Genomic_DNA"/>
</dbReference>
<dbReference type="PANTHER" id="PTHR14969">
    <property type="entry name" value="SPHINGOSINE-1-PHOSPHATE PHOSPHOHYDROLASE"/>
    <property type="match status" value="1"/>
</dbReference>
<evidence type="ECO:0000259" key="2">
    <source>
        <dbReference type="SMART" id="SM00014"/>
    </source>
</evidence>
<dbReference type="SMART" id="SM00014">
    <property type="entry name" value="acidPPc"/>
    <property type="match status" value="1"/>
</dbReference>
<dbReference type="Proteomes" id="UP000441585">
    <property type="component" value="Unassembled WGS sequence"/>
</dbReference>
<dbReference type="PANTHER" id="PTHR14969:SF13">
    <property type="entry name" value="AT30094P"/>
    <property type="match status" value="1"/>
</dbReference>
<accession>A0A6I2MGJ6</accession>
<sequence>MKNIALFLFLFIFFAVLYRVDGVQMLDNSVVRGAEEFRNDAFTSFFITISDIGSIKVEYPLMIIASIFLLFFRKFLPVFFLWGTFYSIRFINVELKDFFHRERPSFDAVIHAAHYSFPSGHAMNSTAFYGFLCYLILEGTSAKDRKRKWWICMTAVLVGLIGISRIYLGVHYLFDILAGFSAGMVWLLILIKMYETINSKIDKIRRA</sequence>
<dbReference type="RefSeq" id="WP_154319386.1">
    <property type="nucleotide sequence ID" value="NZ_CAJFZX010000005.1"/>
</dbReference>